<dbReference type="EMBL" id="CAHR02000056">
    <property type="protein sequence ID" value="CCG81713.1"/>
    <property type="molecule type" value="Genomic_DNA"/>
</dbReference>
<evidence type="ECO:0000256" key="2">
    <source>
        <dbReference type="SAM" id="Phobius"/>
    </source>
</evidence>
<keyword evidence="2" id="KW-0472">Membrane</keyword>
<dbReference type="Proteomes" id="UP000013776">
    <property type="component" value="Unassembled WGS sequence"/>
</dbReference>
<keyword evidence="3" id="KW-0732">Signal</keyword>
<dbReference type="eggNOG" id="ENOG502RZXK">
    <property type="taxonomic scope" value="Eukaryota"/>
</dbReference>
<feature type="compositionally biased region" description="Low complexity" evidence="1">
    <location>
        <begin position="265"/>
        <end position="289"/>
    </location>
</feature>
<proteinExistence type="predicted"/>
<dbReference type="VEuPathDB" id="FungiDB:TAPDE_001539"/>
<feature type="region of interest" description="Disordered" evidence="1">
    <location>
        <begin position="257"/>
        <end position="296"/>
    </location>
</feature>
<evidence type="ECO:0000313" key="4">
    <source>
        <dbReference type="EMBL" id="CCG81713.1"/>
    </source>
</evidence>
<keyword evidence="5" id="KW-1185">Reference proteome</keyword>
<name>R4X877_TAPDE</name>
<feature type="chain" id="PRO_5004373206" evidence="3">
    <location>
        <begin position="21"/>
        <end position="324"/>
    </location>
</feature>
<reference evidence="4 5" key="1">
    <citation type="journal article" date="2013" name="MBio">
        <title>Genome sequencing of the plant pathogen Taphrina deformans, the causal agent of peach leaf curl.</title>
        <authorList>
            <person name="Cisse O.H."/>
            <person name="Almeida J.M.G.C.F."/>
            <person name="Fonseca A."/>
            <person name="Kumar A.A."/>
            <person name="Salojaervi J."/>
            <person name="Overmyer K."/>
            <person name="Hauser P.M."/>
            <person name="Pagni M."/>
        </authorList>
    </citation>
    <scope>NUCLEOTIDE SEQUENCE [LARGE SCALE GENOMIC DNA]</scope>
    <source>
        <strain evidence="5">PYCC 5710 / ATCC 11124 / CBS 356.35 / IMI 108563 / JCM 9778 / NBRC 8474</strain>
    </source>
</reference>
<feature type="transmembrane region" description="Helical" evidence="2">
    <location>
        <begin position="303"/>
        <end position="323"/>
    </location>
</feature>
<sequence length="324" mass="33792">MKRTIFTLAAISAGASALGAEDIDEHTIYGHHSPHIMRRADALSPGYVSPTSVGGNMYFRFEGQPNTKPEPINIIVSGNSSFPGVVTQVNLTNYAIFNSTGGFNECLGLHLSTPAYANISGPTPQLLDFLYRENFGDYPGGTCRETVQGGFHFRGWRQSSSNAYFLAVSEEMDLAHHHDLVPDGYDRGKYEFVARALRGGKDYLGCTWPPATVTNVTGLVQADAGGDSGKYNHNIGIEGVVALVVVGKPVCGPNSTINGYNANKSGSGSESTSSGNRPGTSGGSIPPGSGSLGKAGGKSAGTMVAVEIGLVTISAALLFGVLVL</sequence>
<evidence type="ECO:0000313" key="5">
    <source>
        <dbReference type="Proteomes" id="UP000013776"/>
    </source>
</evidence>
<dbReference type="STRING" id="1097556.R4X877"/>
<dbReference type="OrthoDB" id="2310204at2759"/>
<protein>
    <submittedName>
        <fullName evidence="4">Uncharacterized protein</fullName>
    </submittedName>
</protein>
<feature type="signal peptide" evidence="3">
    <location>
        <begin position="1"/>
        <end position="20"/>
    </location>
</feature>
<evidence type="ECO:0000256" key="3">
    <source>
        <dbReference type="SAM" id="SignalP"/>
    </source>
</evidence>
<comment type="caution">
    <text evidence="4">The sequence shown here is derived from an EMBL/GenBank/DDBJ whole genome shotgun (WGS) entry which is preliminary data.</text>
</comment>
<accession>R4X877</accession>
<evidence type="ECO:0000256" key="1">
    <source>
        <dbReference type="SAM" id="MobiDB-lite"/>
    </source>
</evidence>
<gene>
    <name evidence="4" type="ORF">TAPDE_001539</name>
</gene>
<dbReference type="AlphaFoldDB" id="R4X877"/>
<keyword evidence="2" id="KW-0812">Transmembrane</keyword>
<organism evidence="4 5">
    <name type="scientific">Taphrina deformans (strain PYCC 5710 / ATCC 11124 / CBS 356.35 / IMI 108563 / JCM 9778 / NBRC 8474)</name>
    <name type="common">Peach leaf curl fungus</name>
    <name type="synonym">Lalaria deformans</name>
    <dbReference type="NCBI Taxonomy" id="1097556"/>
    <lineage>
        <taxon>Eukaryota</taxon>
        <taxon>Fungi</taxon>
        <taxon>Dikarya</taxon>
        <taxon>Ascomycota</taxon>
        <taxon>Taphrinomycotina</taxon>
        <taxon>Taphrinomycetes</taxon>
        <taxon>Taphrinales</taxon>
        <taxon>Taphrinaceae</taxon>
        <taxon>Taphrina</taxon>
    </lineage>
</organism>
<keyword evidence="2" id="KW-1133">Transmembrane helix</keyword>